<dbReference type="EMBL" id="JAHWGI010000979">
    <property type="protein sequence ID" value="KAK3919430.1"/>
    <property type="molecule type" value="Genomic_DNA"/>
</dbReference>
<dbReference type="PANTHER" id="PTHR13409:SF0">
    <property type="entry name" value="LARGE RIBOSOMAL SUBUNIT PROTEIN ML51"/>
    <property type="match status" value="1"/>
</dbReference>
<evidence type="ECO:0000256" key="5">
    <source>
        <dbReference type="ARBA" id="ARBA00023128"/>
    </source>
</evidence>
<dbReference type="PANTHER" id="PTHR13409">
    <property type="entry name" value="MITOCHONDRIAL 39S RIBOSOMAL PROTEIN L51"/>
    <property type="match status" value="1"/>
</dbReference>
<proteinExistence type="inferred from homology"/>
<protein>
    <recommendedName>
        <fullName evidence="7">Large ribosomal subunit protein mL51</fullName>
    </recommendedName>
    <alternativeName>
        <fullName evidence="8">39S ribosomal protein L51, mitochondrial</fullName>
    </alternativeName>
</protein>
<reference evidence="9" key="1">
    <citation type="submission" date="2021-07" db="EMBL/GenBank/DDBJ databases">
        <authorList>
            <person name="Catto M.A."/>
            <person name="Jacobson A."/>
            <person name="Kennedy G."/>
            <person name="Labadie P."/>
            <person name="Hunt B.G."/>
            <person name="Srinivasan R."/>
        </authorList>
    </citation>
    <scope>NUCLEOTIDE SEQUENCE</scope>
    <source>
        <strain evidence="9">PL_HMW_Pooled</strain>
        <tissue evidence="9">Head</tissue>
    </source>
</reference>
<evidence type="ECO:0000256" key="4">
    <source>
        <dbReference type="ARBA" id="ARBA00022980"/>
    </source>
</evidence>
<dbReference type="AlphaFoldDB" id="A0AAE1LHB2"/>
<evidence type="ECO:0000256" key="3">
    <source>
        <dbReference type="ARBA" id="ARBA00022946"/>
    </source>
</evidence>
<keyword evidence="4 9" id="KW-0689">Ribosomal protein</keyword>
<dbReference type="Proteomes" id="UP001219518">
    <property type="component" value="Unassembled WGS sequence"/>
</dbReference>
<dbReference type="InterPro" id="IPR019373">
    <property type="entry name" value="Ribosomal_mL51"/>
</dbReference>
<sequence length="167" mass="20049">MSACISAVANGLRKLWIPPVSQVRFRFHKDKIEAGPLRRRYGYEEKVVFKGLLPHVKHENHIPGRQYIPGDKWTPDKALFGQNDYIDIFSGHIHPTKVLYDVPLYLRGFKGNEFQCLMRKQKMLKHGEIPWRYPTTWRKMNKRIGYLYRYLNRHTRTWNVYRSRMTS</sequence>
<keyword evidence="5" id="KW-0496">Mitochondrion</keyword>
<name>A0AAE1LHB2_9NEOP</name>
<comment type="similarity">
    <text evidence="2">Belongs to the mitochondrion-specific ribosomal protein mL51 family.</text>
</comment>
<keyword evidence="3" id="KW-0809">Transit peptide</keyword>
<evidence type="ECO:0000256" key="6">
    <source>
        <dbReference type="ARBA" id="ARBA00023274"/>
    </source>
</evidence>
<comment type="caution">
    <text evidence="9">The sequence shown here is derived from an EMBL/GenBank/DDBJ whole genome shotgun (WGS) entry which is preliminary data.</text>
</comment>
<evidence type="ECO:0000256" key="2">
    <source>
        <dbReference type="ARBA" id="ARBA00010972"/>
    </source>
</evidence>
<evidence type="ECO:0000256" key="1">
    <source>
        <dbReference type="ARBA" id="ARBA00004173"/>
    </source>
</evidence>
<evidence type="ECO:0000313" key="10">
    <source>
        <dbReference type="Proteomes" id="UP001219518"/>
    </source>
</evidence>
<keyword evidence="10" id="KW-1185">Reference proteome</keyword>
<organism evidence="9 10">
    <name type="scientific">Frankliniella fusca</name>
    <dbReference type="NCBI Taxonomy" id="407009"/>
    <lineage>
        <taxon>Eukaryota</taxon>
        <taxon>Metazoa</taxon>
        <taxon>Ecdysozoa</taxon>
        <taxon>Arthropoda</taxon>
        <taxon>Hexapoda</taxon>
        <taxon>Insecta</taxon>
        <taxon>Pterygota</taxon>
        <taxon>Neoptera</taxon>
        <taxon>Paraneoptera</taxon>
        <taxon>Thysanoptera</taxon>
        <taxon>Terebrantia</taxon>
        <taxon>Thripoidea</taxon>
        <taxon>Thripidae</taxon>
        <taxon>Frankliniella</taxon>
    </lineage>
</organism>
<evidence type="ECO:0000313" key="9">
    <source>
        <dbReference type="EMBL" id="KAK3919430.1"/>
    </source>
</evidence>
<comment type="subcellular location">
    <subcellularLocation>
        <location evidence="1">Mitochondrion</location>
    </subcellularLocation>
</comment>
<dbReference type="Pfam" id="PF10244">
    <property type="entry name" value="MRP-L51"/>
    <property type="match status" value="1"/>
</dbReference>
<keyword evidence="6" id="KW-0687">Ribonucleoprotein</keyword>
<gene>
    <name evidence="9" type="ORF">KUF71_008557</name>
</gene>
<evidence type="ECO:0000256" key="7">
    <source>
        <dbReference type="ARBA" id="ARBA00035182"/>
    </source>
</evidence>
<accession>A0AAE1LHB2</accession>
<evidence type="ECO:0000256" key="8">
    <source>
        <dbReference type="ARBA" id="ARBA00035419"/>
    </source>
</evidence>
<dbReference type="GO" id="GO:0005762">
    <property type="term" value="C:mitochondrial large ribosomal subunit"/>
    <property type="evidence" value="ECO:0007669"/>
    <property type="project" value="TreeGrafter"/>
</dbReference>
<dbReference type="GO" id="GO:0006412">
    <property type="term" value="P:translation"/>
    <property type="evidence" value="ECO:0007669"/>
    <property type="project" value="TreeGrafter"/>
</dbReference>
<dbReference type="GO" id="GO:0003735">
    <property type="term" value="F:structural constituent of ribosome"/>
    <property type="evidence" value="ECO:0007669"/>
    <property type="project" value="InterPro"/>
</dbReference>
<reference evidence="9" key="2">
    <citation type="journal article" date="2023" name="BMC Genomics">
        <title>Pest status, molecular evolution, and epigenetic factors derived from the genome assembly of Frankliniella fusca, a thysanopteran phytovirus vector.</title>
        <authorList>
            <person name="Catto M.A."/>
            <person name="Labadie P.E."/>
            <person name="Jacobson A.L."/>
            <person name="Kennedy G.G."/>
            <person name="Srinivasan R."/>
            <person name="Hunt B.G."/>
        </authorList>
    </citation>
    <scope>NUCLEOTIDE SEQUENCE</scope>
    <source>
        <strain evidence="9">PL_HMW_Pooled</strain>
    </source>
</reference>